<evidence type="ECO:0000256" key="7">
    <source>
        <dbReference type="SAM" id="Phobius"/>
    </source>
</evidence>
<dbReference type="InterPro" id="IPR002758">
    <property type="entry name" value="Cation_antiport_E"/>
</dbReference>
<keyword evidence="6 7" id="KW-0472">Membrane</keyword>
<evidence type="ECO:0000256" key="3">
    <source>
        <dbReference type="ARBA" id="ARBA00022475"/>
    </source>
</evidence>
<evidence type="ECO:0000256" key="2">
    <source>
        <dbReference type="ARBA" id="ARBA00006228"/>
    </source>
</evidence>
<dbReference type="PIRSF" id="PIRSF019239">
    <property type="entry name" value="MrpE"/>
    <property type="match status" value="1"/>
</dbReference>
<evidence type="ECO:0000256" key="5">
    <source>
        <dbReference type="ARBA" id="ARBA00022989"/>
    </source>
</evidence>
<accession>A0A3M6QYN7</accession>
<feature type="transmembrane region" description="Helical" evidence="7">
    <location>
        <begin position="71"/>
        <end position="91"/>
    </location>
</feature>
<dbReference type="GO" id="GO:0008324">
    <property type="term" value="F:monoatomic cation transmembrane transporter activity"/>
    <property type="evidence" value="ECO:0007669"/>
    <property type="project" value="InterPro"/>
</dbReference>
<dbReference type="NCBIfam" id="NF006520">
    <property type="entry name" value="PRK08965.1-4"/>
    <property type="match status" value="1"/>
</dbReference>
<evidence type="ECO:0000256" key="6">
    <source>
        <dbReference type="ARBA" id="ARBA00023136"/>
    </source>
</evidence>
<dbReference type="Pfam" id="PF01899">
    <property type="entry name" value="MNHE"/>
    <property type="match status" value="1"/>
</dbReference>
<proteinExistence type="inferred from homology"/>
<evidence type="ECO:0000256" key="4">
    <source>
        <dbReference type="ARBA" id="ARBA00022692"/>
    </source>
</evidence>
<keyword evidence="9" id="KW-1185">Reference proteome</keyword>
<dbReference type="OrthoDB" id="9807187at2"/>
<dbReference type="PANTHER" id="PTHR34584:SF1">
    <property type="entry name" value="NA(+)_H(+) ANTIPORTER SUBUNIT E1"/>
    <property type="match status" value="1"/>
</dbReference>
<comment type="caution">
    <text evidence="8">The sequence shown here is derived from an EMBL/GenBank/DDBJ whole genome shotgun (WGS) entry which is preliminary data.</text>
</comment>
<keyword evidence="5 7" id="KW-1133">Transmembrane helix</keyword>
<comment type="similarity">
    <text evidence="2">Belongs to the CPA3 antiporters (TC 2.A.63) subunit E family.</text>
</comment>
<evidence type="ECO:0000313" key="8">
    <source>
        <dbReference type="EMBL" id="RMX08041.1"/>
    </source>
</evidence>
<dbReference type="EMBL" id="RDQO01000001">
    <property type="protein sequence ID" value="RMX08041.1"/>
    <property type="molecule type" value="Genomic_DNA"/>
</dbReference>
<dbReference type="Proteomes" id="UP000278006">
    <property type="component" value="Unassembled WGS sequence"/>
</dbReference>
<reference evidence="8 9" key="1">
    <citation type="submission" date="2018-10" db="EMBL/GenBank/DDBJ databases">
        <title>Draft genome of Cortibacter populi DSM10536.</title>
        <authorList>
            <person name="Bernier A.-M."/>
            <person name="Bernard K."/>
        </authorList>
    </citation>
    <scope>NUCLEOTIDE SEQUENCE [LARGE SCALE GENOMIC DNA]</scope>
    <source>
        <strain evidence="8 9">DSM 105136</strain>
    </source>
</reference>
<keyword evidence="4 7" id="KW-0812">Transmembrane</keyword>
<dbReference type="PANTHER" id="PTHR34584">
    <property type="entry name" value="NA(+)/H(+) ANTIPORTER SUBUNIT E1"/>
    <property type="match status" value="1"/>
</dbReference>
<gene>
    <name evidence="8" type="ORF">D8I35_02635</name>
</gene>
<feature type="transmembrane region" description="Helical" evidence="7">
    <location>
        <begin position="12"/>
        <end position="33"/>
    </location>
</feature>
<dbReference type="GO" id="GO:0005886">
    <property type="term" value="C:plasma membrane"/>
    <property type="evidence" value="ECO:0007669"/>
    <property type="project" value="UniProtKB-SubCell"/>
</dbReference>
<feature type="transmembrane region" description="Helical" evidence="7">
    <location>
        <begin position="39"/>
        <end position="59"/>
    </location>
</feature>
<protein>
    <submittedName>
        <fullName evidence="8">Na+/H+ antiporter subunit E</fullName>
    </submittedName>
</protein>
<name>A0A3M6QYN7_9BURK</name>
<evidence type="ECO:0000256" key="1">
    <source>
        <dbReference type="ARBA" id="ARBA00004651"/>
    </source>
</evidence>
<organism evidence="8 9">
    <name type="scientific">Corticibacter populi</name>
    <dbReference type="NCBI Taxonomy" id="1550736"/>
    <lineage>
        <taxon>Bacteria</taxon>
        <taxon>Pseudomonadati</taxon>
        <taxon>Pseudomonadota</taxon>
        <taxon>Betaproteobacteria</taxon>
        <taxon>Burkholderiales</taxon>
        <taxon>Comamonadaceae</taxon>
        <taxon>Corticibacter</taxon>
    </lineage>
</organism>
<sequence length="175" mass="20182">MRKRLQRNLKTWLRRIFPGPLLSVMLFGMWLMMTQSYSLANMVLAAILGFGVPIFSAKLRPRYVRVRRPLVILRLFAVVTIDAWHSGWAVMKVLLRRVGNEDTSEFVHVPLELRDPNGLAVLALITCITPGNAWGELSMDRSTLLLHVLDGKVEPEKVIRTVKERYERPLMEIFE</sequence>
<keyword evidence="3" id="KW-1003">Cell membrane</keyword>
<dbReference type="AlphaFoldDB" id="A0A3M6QYN7"/>
<comment type="subcellular location">
    <subcellularLocation>
        <location evidence="1">Cell membrane</location>
        <topology evidence="1">Multi-pass membrane protein</topology>
    </subcellularLocation>
</comment>
<evidence type="ECO:0000313" key="9">
    <source>
        <dbReference type="Proteomes" id="UP000278006"/>
    </source>
</evidence>